<feature type="chain" id="PRO_5037985393" evidence="2">
    <location>
        <begin position="17"/>
        <end position="437"/>
    </location>
</feature>
<reference evidence="4" key="1">
    <citation type="submission" date="2022-11" db="UniProtKB">
        <authorList>
            <consortium name="WormBaseParasite"/>
        </authorList>
    </citation>
    <scope>IDENTIFICATION</scope>
</reference>
<dbReference type="AlphaFoldDB" id="A0A914XM45"/>
<evidence type="ECO:0000256" key="2">
    <source>
        <dbReference type="SAM" id="SignalP"/>
    </source>
</evidence>
<organism evidence="3 4">
    <name type="scientific">Plectus sambesii</name>
    <dbReference type="NCBI Taxonomy" id="2011161"/>
    <lineage>
        <taxon>Eukaryota</taxon>
        <taxon>Metazoa</taxon>
        <taxon>Ecdysozoa</taxon>
        <taxon>Nematoda</taxon>
        <taxon>Chromadorea</taxon>
        <taxon>Plectida</taxon>
        <taxon>Plectina</taxon>
        <taxon>Plectoidea</taxon>
        <taxon>Plectidae</taxon>
        <taxon>Plectus</taxon>
    </lineage>
</organism>
<accession>A0A914XM45</accession>
<feature type="signal peptide" evidence="2">
    <location>
        <begin position="1"/>
        <end position="16"/>
    </location>
</feature>
<keyword evidence="2" id="KW-0732">Signal</keyword>
<sequence length="437" mass="49748">MLCLLLFLFSIVSASARVTILIDSDVPTIRHRRQSSTRGAVLPEACRNTQPVDKEAIVFPSGFEAVSVPWMRADLKPRLVTSPGLRSGWQRLGSLKVRGMNATVQEVIRHLEDNHCLFLPWGGSIRDMVLGEMPHDVDAEVSCTQERIHSLCSLKFGIDNCEKSPWPGSSKLRIGNERRGSGGADTIEPMDIVQWKDTFEVPPTQWEFTPNTMTYYAMPNNGPQALIDLTNMGFEDVCEKKIRITAEEQQWPEWAGEAGKQLIKRLRFWKLRTKGYEARDPQTQYFVVESLKKEFNESEVQKFYCIYVMDGEYHDDGLQRGTCALVDDNNPAKLEESKRAFNSLFETDFGTPFWQKVMKPTIDGIRVQRGAPATPSSVPYEPRQQATPYNVPYEPREQATPYRIPYEPREQATPRSSAQVSVTRSTTSKILKLYINK</sequence>
<proteinExistence type="predicted"/>
<name>A0A914XM45_9BILA</name>
<dbReference type="Proteomes" id="UP000887566">
    <property type="component" value="Unplaced"/>
</dbReference>
<protein>
    <submittedName>
        <fullName evidence="4">Uncharacterized protein</fullName>
    </submittedName>
</protein>
<dbReference type="Gene3D" id="3.30.460.10">
    <property type="entry name" value="Beta Polymerase, domain 2"/>
    <property type="match status" value="1"/>
</dbReference>
<evidence type="ECO:0000313" key="4">
    <source>
        <dbReference type="WBParaSite" id="PSAMB.scaffold9102size5369.g32106.t1"/>
    </source>
</evidence>
<evidence type="ECO:0000313" key="3">
    <source>
        <dbReference type="Proteomes" id="UP000887566"/>
    </source>
</evidence>
<feature type="region of interest" description="Disordered" evidence="1">
    <location>
        <begin position="368"/>
        <end position="421"/>
    </location>
</feature>
<evidence type="ECO:0000256" key="1">
    <source>
        <dbReference type="SAM" id="MobiDB-lite"/>
    </source>
</evidence>
<dbReference type="WBParaSite" id="PSAMB.scaffold9102size5369.g32106.t1">
    <property type="protein sequence ID" value="PSAMB.scaffold9102size5369.g32106.t1"/>
    <property type="gene ID" value="PSAMB.scaffold9102size5369.g32106"/>
</dbReference>
<dbReference type="InterPro" id="IPR043519">
    <property type="entry name" value="NT_sf"/>
</dbReference>
<keyword evidence="3" id="KW-1185">Reference proteome</keyword>